<dbReference type="InterPro" id="IPR016186">
    <property type="entry name" value="C-type_lectin-like/link_sf"/>
</dbReference>
<dbReference type="GO" id="GO:0016020">
    <property type="term" value="C:membrane"/>
    <property type="evidence" value="ECO:0007669"/>
    <property type="project" value="UniProtKB-SubCell"/>
</dbReference>
<dbReference type="FunFam" id="2.60.40.10:FF:002543">
    <property type="match status" value="5"/>
</dbReference>
<dbReference type="InterPro" id="IPR001343">
    <property type="entry name" value="Hemolysn_Ca-bd"/>
</dbReference>
<dbReference type="InterPro" id="IPR050557">
    <property type="entry name" value="RTX_toxin/Mannuronan_C5-epim"/>
</dbReference>
<dbReference type="Pfam" id="PF05345">
    <property type="entry name" value="He_PIG"/>
    <property type="match status" value="13"/>
</dbReference>
<evidence type="ECO:0000256" key="6">
    <source>
        <dbReference type="ARBA" id="ARBA00022737"/>
    </source>
</evidence>
<dbReference type="GO" id="GO:0007154">
    <property type="term" value="P:cell communication"/>
    <property type="evidence" value="ECO:0007669"/>
    <property type="project" value="InterPro"/>
</dbReference>
<dbReference type="RefSeq" id="WP_023066808.1">
    <property type="nucleotide sequence ID" value="NZ_AUZM01000027.1"/>
</dbReference>
<dbReference type="GO" id="GO:0007156">
    <property type="term" value="P:homophilic cell adhesion via plasma membrane adhesion molecules"/>
    <property type="evidence" value="ECO:0007669"/>
    <property type="project" value="InterPro"/>
</dbReference>
<feature type="domain" description="Cadherin" evidence="11">
    <location>
        <begin position="2023"/>
        <end position="2092"/>
    </location>
</feature>
<reference evidence="12 13" key="1">
    <citation type="journal article" date="2013" name="Front. Microbiol.">
        <title>Comparative genomic analyses of the cyanobacterium, Lyngbya aestuarii BL J, a powerful hydrogen producer.</title>
        <authorList>
            <person name="Kothari A."/>
            <person name="Vaughn M."/>
            <person name="Garcia-Pichel F."/>
        </authorList>
    </citation>
    <scope>NUCLEOTIDE SEQUENCE [LARGE SCALE GENOMIC DNA]</scope>
    <source>
        <strain evidence="12 13">BL J</strain>
    </source>
</reference>
<dbReference type="PANTHER" id="PTHR38340">
    <property type="entry name" value="S-LAYER PROTEIN"/>
    <property type="match status" value="1"/>
</dbReference>
<dbReference type="PRINTS" id="PR00313">
    <property type="entry name" value="CABNDNGRPT"/>
</dbReference>
<dbReference type="InterPro" id="IPR003995">
    <property type="entry name" value="RTX_toxin_determinant-A"/>
</dbReference>
<dbReference type="InterPro" id="IPR003644">
    <property type="entry name" value="Calx_beta"/>
</dbReference>
<evidence type="ECO:0000313" key="13">
    <source>
        <dbReference type="Proteomes" id="UP000017127"/>
    </source>
</evidence>
<evidence type="ECO:0000259" key="10">
    <source>
        <dbReference type="PROSITE" id="PS50041"/>
    </source>
</evidence>
<dbReference type="SUPFAM" id="SSF51120">
    <property type="entry name" value="beta-Roll"/>
    <property type="match status" value="2"/>
</dbReference>
<dbReference type="InterPro" id="IPR016187">
    <property type="entry name" value="CTDL_fold"/>
</dbReference>
<gene>
    <name evidence="12" type="ORF">M595_3039</name>
</gene>
<dbReference type="SUPFAM" id="SSF141072">
    <property type="entry name" value="CalX-like"/>
    <property type="match status" value="1"/>
</dbReference>
<dbReference type="Gene3D" id="2.60.40.2030">
    <property type="match status" value="1"/>
</dbReference>
<keyword evidence="4" id="KW-0800">Toxin</keyword>
<dbReference type="SMART" id="SM00112">
    <property type="entry name" value="CA"/>
    <property type="match status" value="7"/>
</dbReference>
<dbReference type="Gene3D" id="2.60.40.10">
    <property type="entry name" value="Immunoglobulins"/>
    <property type="match status" value="13"/>
</dbReference>
<dbReference type="SUPFAM" id="SSF56436">
    <property type="entry name" value="C-type lectin-like"/>
    <property type="match status" value="1"/>
</dbReference>
<dbReference type="Gene3D" id="2.60.40.60">
    <property type="entry name" value="Cadherins"/>
    <property type="match status" value="1"/>
</dbReference>
<accession>U7QIX7</accession>
<dbReference type="CDD" id="cd03603">
    <property type="entry name" value="CLECT_VCBS"/>
    <property type="match status" value="1"/>
</dbReference>
<evidence type="ECO:0000256" key="5">
    <source>
        <dbReference type="ARBA" id="ARBA00022729"/>
    </source>
</evidence>
<keyword evidence="5" id="KW-0732">Signal</keyword>
<feature type="domain" description="C-type lectin" evidence="10">
    <location>
        <begin position="583"/>
        <end position="706"/>
    </location>
</feature>
<dbReference type="GO" id="GO:0090729">
    <property type="term" value="F:toxin activity"/>
    <property type="evidence" value="ECO:0007669"/>
    <property type="project" value="UniProtKB-KW"/>
</dbReference>
<dbReference type="Pfam" id="PF00353">
    <property type="entry name" value="HemolysinCabind"/>
    <property type="match status" value="6"/>
</dbReference>
<dbReference type="GO" id="GO:0005576">
    <property type="term" value="C:extracellular region"/>
    <property type="evidence" value="ECO:0007669"/>
    <property type="project" value="UniProtKB-SubCell"/>
</dbReference>
<dbReference type="InterPro" id="IPR034007">
    <property type="entry name" value="CTLD_bac"/>
</dbReference>
<dbReference type="InterPro" id="IPR025592">
    <property type="entry name" value="DUF4347"/>
</dbReference>
<keyword evidence="13" id="KW-1185">Reference proteome</keyword>
<dbReference type="InterPro" id="IPR015919">
    <property type="entry name" value="Cadherin-like_sf"/>
</dbReference>
<dbReference type="InterPro" id="IPR038081">
    <property type="entry name" value="CalX-like_sf"/>
</dbReference>
<dbReference type="SMART" id="SM00736">
    <property type="entry name" value="CADG"/>
    <property type="match status" value="14"/>
</dbReference>
<evidence type="ECO:0000313" key="12">
    <source>
        <dbReference type="EMBL" id="ERT07040.1"/>
    </source>
</evidence>
<keyword evidence="9" id="KW-0472">Membrane</keyword>
<name>U7QIX7_9CYAN</name>
<evidence type="ECO:0000256" key="1">
    <source>
        <dbReference type="ARBA" id="ARBA00004370"/>
    </source>
</evidence>
<dbReference type="SMART" id="SM00237">
    <property type="entry name" value="Calx_beta"/>
    <property type="match status" value="1"/>
</dbReference>
<dbReference type="Pfam" id="PF14252">
    <property type="entry name" value="DUF4347"/>
    <property type="match status" value="1"/>
</dbReference>
<dbReference type="SUPFAM" id="SSF49313">
    <property type="entry name" value="Cadherin-like"/>
    <property type="match status" value="14"/>
</dbReference>
<dbReference type="PROSITE" id="PS00330">
    <property type="entry name" value="HEMOLYSIN_CALCIUM"/>
    <property type="match status" value="1"/>
</dbReference>
<comment type="caution">
    <text evidence="12">The sequence shown here is derived from an EMBL/GenBank/DDBJ whole genome shotgun (WGS) entry which is preliminary data.</text>
</comment>
<dbReference type="GO" id="GO:0005509">
    <property type="term" value="F:calcium ion binding"/>
    <property type="evidence" value="ECO:0007669"/>
    <property type="project" value="InterPro"/>
</dbReference>
<evidence type="ECO:0000256" key="3">
    <source>
        <dbReference type="ARBA" id="ARBA00022525"/>
    </source>
</evidence>
<evidence type="ECO:0000256" key="8">
    <source>
        <dbReference type="ARBA" id="ARBA00023026"/>
    </source>
</evidence>
<organism evidence="12 13">
    <name type="scientific">Lyngbya aestuarii BL J</name>
    <dbReference type="NCBI Taxonomy" id="1348334"/>
    <lineage>
        <taxon>Bacteria</taxon>
        <taxon>Bacillati</taxon>
        <taxon>Cyanobacteriota</taxon>
        <taxon>Cyanophyceae</taxon>
        <taxon>Oscillatoriophycideae</taxon>
        <taxon>Oscillatoriales</taxon>
        <taxon>Microcoleaceae</taxon>
        <taxon>Lyngbya</taxon>
    </lineage>
</organism>
<dbReference type="InterPro" id="IPR011049">
    <property type="entry name" value="Serralysin-like_metalloprot_C"/>
</dbReference>
<evidence type="ECO:0000256" key="7">
    <source>
        <dbReference type="ARBA" id="ARBA00022837"/>
    </source>
</evidence>
<dbReference type="InterPro" id="IPR001304">
    <property type="entry name" value="C-type_lectin-like"/>
</dbReference>
<dbReference type="InterPro" id="IPR006644">
    <property type="entry name" value="Cadg"/>
</dbReference>
<keyword evidence="7" id="KW-0106">Calcium</keyword>
<sequence length="2551" mass="264884">MSQATISNSVSFHSTQTIQSSSRVLKSSKTLVFIDANVDDSEYLAQGVKPGIEVHILDAHRDGIEQITAHLFTRPHLEAIHIVSHGSPGCLYLGNSQLNLDTLKRYANLLQTWFAPLTPQVWGKPSLLLYGCNVAAGDAGEEFVTQLAQLTEAEVYASNAVVGSSERGGSWKLRMVGNDEDRHPIDVFTLATIASYTGLFVTINPTGGTDSTNGIQIQIEPDGNFYILKDNTRQTFSFGNSDTVLSVGTTTYGEGYYNQSWVSLGQSAVTGSGTSSDPYQVVTSLLADVDSNGTYDPAIDFKLDWTISYVNFEDYYAQDFTVVAPVTNTQPVKLAQAFDSYLGGSDRGPAYGLDANGTAITGTADNPKFIGVSRNLGLSNEIVMGYIEDNAEFSRWYSGGFSNPYSQLNSGGNLTTTYDTNASTDNGIAVQYDLGTLTGTTTISNFLAFSTEAVNTVIDQPPILSITDTSDYGGTPVVVAPNLTVTDSDGGDLEGATVIITDQLNGTAESLGIAGQTGTSGTVEGLAWNYDANTGVMTLTGTADIATYQAALRQVTYSNSSATPDTTPRSVEFALGTNLANSDNGHFYEFVTDPGISWTDARDAAEARSYFGLKGYLTTVTSSAENDFISGKLAGEGWMGSSDATTEGDWRWVTGPEAGTQFWSGVSTGSPVGGEYNNWATSEPNDFPDAGGEDYGHFLNDGKWNDYPLSLSNIEGYVVEYGGMPDDPTLQITGTATVNFVPQVQFSGLSFSSVENVGTSSAVTLTRSGDTSSPSTVTVSVAAGGTATNGTDYNSSSFPLTINFAAGETSKTVDIPIVDDGTIEGNETINLSVAAGTNAVLGAQTTTTLTITDDDHAPTFTSGATASVPENTTTPVTTVTATDADGDTPTYSITGGADAALFSLDANSGVLTFNSTPDFDAPADADDNNIYELEVTANDGNGNTAVQTLQVNVTNVNEAPSFTTAAPTSGTQDQVYTYEIDTADPDSGDSRTITNVASLPSWLTLTDNGGGKATLSGTPTNAEIGDHTVELQVTDAAGVIATQTFTITVDNTNDAPTLSGTPVTSVDEDSAYSFTPTFEDVDGDDLSFSIVNKPSWATFDPNTGQLSGTPTNDHVGVTENIVISVSDGTASVSLPAFNLTVDNTNDAPTISGTPTTSVDEDSAYSFTPTANDVDIDGATFSFSIVNKPSWATFDPNTGQLSGTPTNNHVGVTENIVISVSDGTATTPLPAFNLTVNNTNDAPSFSSTAPSSAIEDSLYSYNIQTEDPDTGDSRTITNGATLPSWLSLTDNGNGKATLTGTPTNDNVGIHTVELQVTDGAGATDTQTFDVTVANTNDAPTISGTPATSVAEDSSYSFTPTVDDVDGNLLSFSITNKPSWATFDSTTGQLSGTPTNDDVGITEDIVISVSDGTVVTPLPAFNLSVNNVNDAPVFTSTAPTSGTQDQAYTYNIVVEDPDTGDSPTITNVAPLPSWLTLIKNADGTTTLTGTPTNAEIGDHTVELQVEDASGEIDTQTFTISVDNTNDAPTISGTPATSIDEDSAYSFVPTVNDVDGDTLSFSITNKPSWATFDSATGQLSGTPTNEDVGTSEVIVISVNDGTATVELPAFSLTVNNINNAPVFSSTAPTSANEDSLYTYTITTEDLDIGDSISITSATLPSWLNLTDNGDRTATLTGTPTNDNVGTHTVELQVTDAAGETDTQTFDVAVANTNDAATISGTPNTSVDEDSAYSFAPSVNDVDGDTLSFSITNKPSWATFDSTTGQLSGTPTNDDVGITEDIVISVSDGTETIELPAFSLTVNGINDTPEVVDAIPPQTEAQQGEEFNLNTGDYFNDPDGEGLTYSAEGLPSGLSIDPETGVISGTPDNDAVGTYPVKVIATDPSGTSAETSFDLTIGNVNDTPEVSQEIPPQTEAQQGEEFNLNTGDYFNDPDGEGLTYSAEGLPDGLSIDPETGVISGTPDNDAVGTYPVKVIATDPSGTSAETSFDLTIGNVNDAPQVVDAIPPQTEAQQGEEFNLNTGDYFNDPDGEGLTYSAEGLPDGLSIDPETGVISGTPDNDAVGTYPVKVIATDPSGTSAETSFDLTIGNVNDTPTVSEAIPNTNIDENGSLNFQIPSNIFEDVDPNDTLGYTATLADGSPLPRWLTFNPETGTFSGTPDNSAAGSFEILVTATDSAGATASQTFTLTVNDIPEPEPQPEPVEAPATPVLNETVYDPTDFVAAVTMPVRPSNPAANASSNNDEVTPDADVIVGDATDNQVNALGGDDLINTGDGDDWISSNQGNDTVDGGSGDDTIFAGKQNDVAFGSDGNDELNGNIGDDFVDGGEGNDTVFGGQNNDTLTGGNGNDWLNGNLGEDFVDGGEGEDLVYGGQDGDTLMGGSGNDTLSGNIGNDFIEGNDGNDLIYGGKDNDTLSGNQGNDTLYGDLGDDVVDGGEGTDIVFGGEGDDTLDGGEGNDELTGGNGNDLLLGAEGNDTLTGEAGSDRFVLASGMGEDLITDFTDGEDIIVLDGGLTFDQLTLTQNNGSTLIQLNSELLATLDGVNIGLITANDFTTFAA</sequence>
<dbReference type="Pfam" id="PF00028">
    <property type="entry name" value="Cadherin"/>
    <property type="match status" value="1"/>
</dbReference>
<evidence type="ECO:0000256" key="9">
    <source>
        <dbReference type="ARBA" id="ARBA00023136"/>
    </source>
</evidence>
<dbReference type="InterPro" id="IPR018511">
    <property type="entry name" value="Hemolysin-typ_Ca-bd_CS"/>
</dbReference>
<dbReference type="InterPro" id="IPR013783">
    <property type="entry name" value="Ig-like_fold"/>
</dbReference>
<proteinExistence type="predicted"/>
<dbReference type="Pfam" id="PF03160">
    <property type="entry name" value="Calx-beta"/>
    <property type="match status" value="1"/>
</dbReference>
<evidence type="ECO:0000259" key="11">
    <source>
        <dbReference type="PROSITE" id="PS50268"/>
    </source>
</evidence>
<feature type="domain" description="Cadherin" evidence="11">
    <location>
        <begin position="860"/>
        <end position="962"/>
    </location>
</feature>
<evidence type="ECO:0000256" key="4">
    <source>
        <dbReference type="ARBA" id="ARBA00022656"/>
    </source>
</evidence>
<dbReference type="InterPro" id="IPR002126">
    <property type="entry name" value="Cadherin-like_dom"/>
</dbReference>
<dbReference type="PROSITE" id="PS50041">
    <property type="entry name" value="C_TYPE_LECTIN_2"/>
    <property type="match status" value="1"/>
</dbReference>
<dbReference type="EMBL" id="AUZM01000027">
    <property type="protein sequence ID" value="ERT07040.1"/>
    <property type="molecule type" value="Genomic_DNA"/>
</dbReference>
<dbReference type="Proteomes" id="UP000017127">
    <property type="component" value="Unassembled WGS sequence"/>
</dbReference>
<dbReference type="PRINTS" id="PR01488">
    <property type="entry name" value="RTXTOXINA"/>
</dbReference>
<keyword evidence="3" id="KW-0964">Secreted</keyword>
<dbReference type="OrthoDB" id="457367at2"/>
<keyword evidence="8" id="KW-0843">Virulence</keyword>
<dbReference type="CDD" id="cd11304">
    <property type="entry name" value="Cadherin_repeat"/>
    <property type="match status" value="1"/>
</dbReference>
<evidence type="ECO:0000256" key="2">
    <source>
        <dbReference type="ARBA" id="ARBA00004613"/>
    </source>
</evidence>
<keyword evidence="6" id="KW-0677">Repeat</keyword>
<dbReference type="PROSITE" id="PS50268">
    <property type="entry name" value="CADHERIN_2"/>
    <property type="match status" value="4"/>
</dbReference>
<feature type="domain" description="Cadherin" evidence="11">
    <location>
        <begin position="1928"/>
        <end position="2005"/>
    </location>
</feature>
<dbReference type="Gene3D" id="3.10.100.10">
    <property type="entry name" value="Mannose-Binding Protein A, subunit A"/>
    <property type="match status" value="1"/>
</dbReference>
<protein>
    <submittedName>
        <fullName evidence="12">Hemolysin-type calcium-binding repeat family protein</fullName>
    </submittedName>
</protein>
<dbReference type="PANTHER" id="PTHR38340:SF1">
    <property type="entry name" value="S-LAYER PROTEIN"/>
    <property type="match status" value="1"/>
</dbReference>
<comment type="subcellular location">
    <subcellularLocation>
        <location evidence="1">Membrane</location>
    </subcellularLocation>
    <subcellularLocation>
        <location evidence="2">Secreted</location>
    </subcellularLocation>
</comment>
<dbReference type="Gene3D" id="2.150.10.10">
    <property type="entry name" value="Serralysin-like metalloprotease, C-terminal"/>
    <property type="match status" value="2"/>
</dbReference>
<feature type="domain" description="Cadherin" evidence="11">
    <location>
        <begin position="1833"/>
        <end position="1910"/>
    </location>
</feature>
<dbReference type="PATRIC" id="fig|1348334.3.peg.2941"/>